<dbReference type="EMBL" id="JBCGBO010000002">
    <property type="protein sequence ID" value="KAK9223774.1"/>
    <property type="molecule type" value="Genomic_DNA"/>
</dbReference>
<dbReference type="AlphaFoldDB" id="A0AAP0MZI8"/>
<dbReference type="Proteomes" id="UP001428341">
    <property type="component" value="Unassembled WGS sequence"/>
</dbReference>
<gene>
    <name evidence="4" type="ORF">WN944_012220</name>
</gene>
<keyword evidence="1" id="KW-0677">Repeat</keyword>
<dbReference type="PANTHER" id="PTHR13780:SF39">
    <property type="entry name" value="CBS DOMAIN-CONTAINING PROTEIN CBSX5-LIKE"/>
    <property type="match status" value="1"/>
</dbReference>
<accession>A0AAP0MZI8</accession>
<dbReference type="GO" id="GO:0005737">
    <property type="term" value="C:cytoplasm"/>
    <property type="evidence" value="ECO:0007669"/>
    <property type="project" value="TreeGrafter"/>
</dbReference>
<dbReference type="PANTHER" id="PTHR13780">
    <property type="entry name" value="AMP-ACTIVATED PROTEIN KINASE, GAMMA REGULATORY SUBUNIT"/>
    <property type="match status" value="1"/>
</dbReference>
<protein>
    <recommendedName>
        <fullName evidence="6">CBS domain-containing protein</fullName>
    </recommendedName>
</protein>
<feature type="region of interest" description="Disordered" evidence="3">
    <location>
        <begin position="307"/>
        <end position="328"/>
    </location>
</feature>
<sequence length="412" mass="44904">MAVRLLSVGVSDLCIGKPALRSLSVSSSTVADALSALKRLNESYISVWSCDHSAPKRKATTADIDDDHQDSAACRCIGKVCMVDIISFLCKEENLLNPESALQDPVSVLLPEASGVIRHLEPSASLLEAVDLLLGGVQNLVIPLPAGTKLQPKPSLKSTFHNDSEYCWLTQEDLIRYFLNCIGLLSPTPNQPINSLNIVDDAGIFAIQYDEPAAFAIPLIAQSHINHTSVALVDEEGRLVGDISPFSFNSCDETVAAAMVTLSAGDLMAYMDCGRPPKDLVRLVKQRLEEKRMVGFLELMEDDLEISSGSCPDSSSSDDESSTGSAQSFRSRGYSARVVHRSEAILCHPWSSLMAVIMQALARRVSYVWVVEEDCTLVGIVTFTGMLRVIRDRLRSMAKAENPNFCPVWIQA</sequence>
<dbReference type="Gene3D" id="3.10.580.10">
    <property type="entry name" value="CBS-domain"/>
    <property type="match status" value="1"/>
</dbReference>
<keyword evidence="5" id="KW-1185">Reference proteome</keyword>
<organism evidence="4 5">
    <name type="scientific">Citrus x changshan-huyou</name>
    <dbReference type="NCBI Taxonomy" id="2935761"/>
    <lineage>
        <taxon>Eukaryota</taxon>
        <taxon>Viridiplantae</taxon>
        <taxon>Streptophyta</taxon>
        <taxon>Embryophyta</taxon>
        <taxon>Tracheophyta</taxon>
        <taxon>Spermatophyta</taxon>
        <taxon>Magnoliopsida</taxon>
        <taxon>eudicotyledons</taxon>
        <taxon>Gunneridae</taxon>
        <taxon>Pentapetalae</taxon>
        <taxon>rosids</taxon>
        <taxon>malvids</taxon>
        <taxon>Sapindales</taxon>
        <taxon>Rutaceae</taxon>
        <taxon>Aurantioideae</taxon>
        <taxon>Citrus</taxon>
    </lineage>
</organism>
<evidence type="ECO:0000313" key="5">
    <source>
        <dbReference type="Proteomes" id="UP001428341"/>
    </source>
</evidence>
<evidence type="ECO:0000256" key="1">
    <source>
        <dbReference type="ARBA" id="ARBA00022737"/>
    </source>
</evidence>
<dbReference type="InterPro" id="IPR050511">
    <property type="entry name" value="AMPK_gamma/SDS23_families"/>
</dbReference>
<proteinExistence type="predicted"/>
<evidence type="ECO:0008006" key="6">
    <source>
        <dbReference type="Google" id="ProtNLM"/>
    </source>
</evidence>
<dbReference type="GO" id="GO:0005634">
    <property type="term" value="C:nucleus"/>
    <property type="evidence" value="ECO:0007669"/>
    <property type="project" value="TreeGrafter"/>
</dbReference>
<comment type="caution">
    <text evidence="4">The sequence shown here is derived from an EMBL/GenBank/DDBJ whole genome shotgun (WGS) entry which is preliminary data.</text>
</comment>
<reference evidence="4 5" key="1">
    <citation type="submission" date="2024-05" db="EMBL/GenBank/DDBJ databases">
        <title>Haplotype-resolved chromosome-level genome assembly of Huyou (Citrus changshanensis).</title>
        <authorList>
            <person name="Miao C."/>
            <person name="Chen W."/>
            <person name="Wu Y."/>
            <person name="Wang L."/>
            <person name="Zhao S."/>
            <person name="Grierson D."/>
            <person name="Xu C."/>
            <person name="Chen K."/>
        </authorList>
    </citation>
    <scope>NUCLEOTIDE SEQUENCE [LARGE SCALE GENOMIC DNA]</scope>
    <source>
        <strain evidence="4">01-14</strain>
        <tissue evidence="4">Leaf</tissue>
    </source>
</reference>
<name>A0AAP0MZI8_9ROSI</name>
<dbReference type="SUPFAM" id="SSF54631">
    <property type="entry name" value="CBS-domain pair"/>
    <property type="match status" value="1"/>
</dbReference>
<evidence type="ECO:0000313" key="4">
    <source>
        <dbReference type="EMBL" id="KAK9223774.1"/>
    </source>
</evidence>
<evidence type="ECO:0000256" key="3">
    <source>
        <dbReference type="SAM" id="MobiDB-lite"/>
    </source>
</evidence>
<evidence type="ECO:0000256" key="2">
    <source>
        <dbReference type="ARBA" id="ARBA00023122"/>
    </source>
</evidence>
<dbReference type="InterPro" id="IPR046342">
    <property type="entry name" value="CBS_dom_sf"/>
</dbReference>
<keyword evidence="2" id="KW-0129">CBS domain</keyword>